<keyword evidence="4" id="KW-1185">Reference proteome</keyword>
<comment type="caution">
    <text evidence="1">The sequence shown here is derived from an EMBL/GenBank/DDBJ whole genome shotgun (WGS) entry which is preliminary data.</text>
</comment>
<reference evidence="1 3" key="1">
    <citation type="journal article" date="2018" name="BMC Genomics">
        <title>Comparative genomics of the wheat fungal pathogen Pyrenophora tritici-repentis reveals chromosomal variations and genome plasticity.</title>
        <authorList>
            <person name="Moolhuijzen P."/>
            <person name="See P.T."/>
            <person name="Hane J.K."/>
            <person name="Shi G."/>
            <person name="Liu Z."/>
            <person name="Oliver R.P."/>
            <person name="Moffat C.S."/>
        </authorList>
    </citation>
    <scope>NUCLEOTIDE SEQUENCE [LARGE SCALE GENOMIC DNA]</scope>
    <source>
        <strain evidence="1">M4</strain>
    </source>
</reference>
<reference evidence="4" key="4">
    <citation type="journal article" date="2022" name="Microb. Genom.">
        <title>A global pangenome for the wheat fungal pathogen Pyrenophora tritici-repentis and prediction of effector protein structural homology.</title>
        <authorList>
            <person name="Moolhuijzen P.M."/>
            <person name="See P.T."/>
            <person name="Shi G."/>
            <person name="Powell H.R."/>
            <person name="Cockram J."/>
            <person name="Jorgensen L.N."/>
            <person name="Benslimane H."/>
            <person name="Strelkov S.E."/>
            <person name="Turner J."/>
            <person name="Liu Z."/>
            <person name="Moffat C.S."/>
        </authorList>
    </citation>
    <scope>NUCLEOTIDE SEQUENCE [LARGE SCALE GENOMIC DNA]</scope>
</reference>
<dbReference type="AlphaFoldDB" id="A0A834VX97"/>
<reference evidence="2" key="2">
    <citation type="submission" date="2021-05" db="EMBL/GenBank/DDBJ databases">
        <authorList>
            <person name="Moolhuijzen P.M."/>
            <person name="Moffat C.S."/>
        </authorList>
    </citation>
    <scope>NUCLEOTIDE SEQUENCE</scope>
    <source>
        <strain evidence="2">86-124</strain>
    </source>
</reference>
<evidence type="ECO:0000313" key="3">
    <source>
        <dbReference type="Proteomes" id="UP000245464"/>
    </source>
</evidence>
<dbReference type="OMA" id="KWERIFA"/>
<protein>
    <submittedName>
        <fullName evidence="1">Uncharacterized protein</fullName>
    </submittedName>
</protein>
<evidence type="ECO:0000313" key="2">
    <source>
        <dbReference type="EMBL" id="KAI1513856.1"/>
    </source>
</evidence>
<name>A0A834VX97_9PLEO</name>
<sequence length="372" mass="42439">MSSSAPILTFETASRQLPAELLLLVLTHYIGTPEFVVDASKAPLYTISYKNASSPILSSLPSELVPDYHKVRVLGYKRDVKTFTSGYDFYMTHLLLSLHAKSLVPAFPIPARHHTSHCFRAGPYAPPPPHALSTIRLDLTAREYFNLFAVFLPPSPNDDRFLPSAAEIFLAHTSHLILHFGDAFKAANPWYETEDPVWCETLEEYDYGEARCRPHVCDSGAIVDWILESAWDHEFLQHIPHITLEGDVQGWVRRKWQVVFERNRVYWEDQADWGDEADPFAIHNPDIPAIMARGVGVYEKKEEKKGEEEEVQVDPRHLFPPPCKCEIGCWRLGGGKVLDEPFSEVSSWDQFEEARDETQEDWMDGVELGLDM</sequence>
<dbReference type="Proteomes" id="UP000245464">
    <property type="component" value="Chromosome 1"/>
</dbReference>
<proteinExistence type="predicted"/>
<evidence type="ECO:0000313" key="4">
    <source>
        <dbReference type="Proteomes" id="UP000249757"/>
    </source>
</evidence>
<organism evidence="1 3">
    <name type="scientific">Pyrenophora tritici-repentis</name>
    <dbReference type="NCBI Taxonomy" id="45151"/>
    <lineage>
        <taxon>Eukaryota</taxon>
        <taxon>Fungi</taxon>
        <taxon>Dikarya</taxon>
        <taxon>Ascomycota</taxon>
        <taxon>Pezizomycotina</taxon>
        <taxon>Dothideomycetes</taxon>
        <taxon>Pleosporomycetidae</taxon>
        <taxon>Pleosporales</taxon>
        <taxon>Pleosporineae</taxon>
        <taxon>Pleosporaceae</taxon>
        <taxon>Pyrenophora</taxon>
    </lineage>
</organism>
<dbReference type="Proteomes" id="UP000249757">
    <property type="component" value="Unassembled WGS sequence"/>
</dbReference>
<dbReference type="EMBL" id="NRDI02000009">
    <property type="protein sequence ID" value="KAI1513856.1"/>
    <property type="molecule type" value="Genomic_DNA"/>
</dbReference>
<dbReference type="EMBL" id="NQIK02000001">
    <property type="protein sequence ID" value="KAF7577929.1"/>
    <property type="molecule type" value="Genomic_DNA"/>
</dbReference>
<accession>A0A834VX97</accession>
<evidence type="ECO:0000313" key="1">
    <source>
        <dbReference type="EMBL" id="KAF7577929.1"/>
    </source>
</evidence>
<dbReference type="OrthoDB" id="3797798at2759"/>
<gene>
    <name evidence="2" type="ORF">Ptr86124_007758</name>
    <name evidence="1" type="ORF">PtrM4_021690</name>
</gene>
<reference evidence="2" key="3">
    <citation type="journal article" date="2022" name="bioRxiv">
        <title>A global pangenome for the wheat fungal pathogen Pyrenophora tritici-repentis and prediction of effector protein structural homology.</title>
        <authorList>
            <person name="Moolhuijzen P."/>
            <person name="See P.T."/>
            <person name="Shi G."/>
            <person name="Powell H.R."/>
            <person name="Cockram J."/>
            <person name="Jorgensen L.N."/>
            <person name="Benslimane H."/>
            <person name="Strelkov S.E."/>
            <person name="Turner J."/>
            <person name="Liu Z."/>
            <person name="Moffat C.S."/>
        </authorList>
    </citation>
    <scope>NUCLEOTIDE SEQUENCE</scope>
    <source>
        <strain evidence="2">86-124</strain>
    </source>
</reference>